<feature type="region of interest" description="Disordered" evidence="1">
    <location>
        <begin position="238"/>
        <end position="293"/>
    </location>
</feature>
<comment type="caution">
    <text evidence="2">The sequence shown here is derived from an EMBL/GenBank/DDBJ whole genome shotgun (WGS) entry which is preliminary data.</text>
</comment>
<reference evidence="3" key="1">
    <citation type="submission" date="2018-09" db="EMBL/GenBank/DDBJ databases">
        <authorList>
            <person name="Livingstone P.G."/>
            <person name="Whitworth D.E."/>
        </authorList>
    </citation>
    <scope>NUCLEOTIDE SEQUENCE [LARGE SCALE GENOMIC DNA]</scope>
    <source>
        <strain evidence="3">AB050A</strain>
    </source>
</reference>
<protein>
    <submittedName>
        <fullName evidence="2">GntR family transcriptional regulator</fullName>
    </submittedName>
</protein>
<proteinExistence type="predicted"/>
<dbReference type="EMBL" id="RAWK01000294">
    <property type="protein sequence ID" value="RKH56167.1"/>
    <property type="molecule type" value="Genomic_DNA"/>
</dbReference>
<evidence type="ECO:0000256" key="1">
    <source>
        <dbReference type="SAM" id="MobiDB-lite"/>
    </source>
</evidence>
<sequence length="293" mass="31257">CANASAVALGPLESTCYALQDAARWYHPKERCAQLEFELLRLCAQVASRPGHVLLIQSLQRAFRGIADRLLPFMGGDVMRQWVICALDALYARDVQALQQQLPALMKTYDELVLDQLAPVAREQAAPEVHRAQEGSVDAPAAATSQDDAPEARSCIEEHSLGAPASVTEQDDALEARHCVETRELGNPTSATGQDEAFDARLRAAEHGLGALAPAARELPPSDTPGKSADEDVLDAALGDLSDCRTDWGPLSPEEGLQPEPPPVDSQAHSHHQADGLCASDASMAHSPEPPAS</sequence>
<name>A0A3A8PIK6_9BACT</name>
<accession>A0A3A8PIK6</accession>
<feature type="non-terminal residue" evidence="2">
    <location>
        <position position="1"/>
    </location>
</feature>
<dbReference type="Proteomes" id="UP000267003">
    <property type="component" value="Unassembled WGS sequence"/>
</dbReference>
<evidence type="ECO:0000313" key="2">
    <source>
        <dbReference type="EMBL" id="RKH56167.1"/>
    </source>
</evidence>
<organism evidence="2 3">
    <name type="scientific">Corallococcus aberystwythensis</name>
    <dbReference type="NCBI Taxonomy" id="2316722"/>
    <lineage>
        <taxon>Bacteria</taxon>
        <taxon>Pseudomonadati</taxon>
        <taxon>Myxococcota</taxon>
        <taxon>Myxococcia</taxon>
        <taxon>Myxococcales</taxon>
        <taxon>Cystobacterineae</taxon>
        <taxon>Myxococcaceae</taxon>
        <taxon>Corallococcus</taxon>
    </lineage>
</organism>
<feature type="region of interest" description="Disordered" evidence="1">
    <location>
        <begin position="125"/>
        <end position="153"/>
    </location>
</feature>
<evidence type="ECO:0000313" key="3">
    <source>
        <dbReference type="Proteomes" id="UP000267003"/>
    </source>
</evidence>
<gene>
    <name evidence="2" type="ORF">D7W81_34590</name>
</gene>
<keyword evidence="3" id="KW-1185">Reference proteome</keyword>
<dbReference type="AlphaFoldDB" id="A0A3A8PIK6"/>